<keyword evidence="1" id="KW-0547">Nucleotide-binding</keyword>
<evidence type="ECO:0000313" key="4">
    <source>
        <dbReference type="Proteomes" id="UP001529510"/>
    </source>
</evidence>
<protein>
    <submittedName>
        <fullName evidence="3">Uncharacterized protein</fullName>
    </submittedName>
</protein>
<organism evidence="3 4">
    <name type="scientific">Cirrhinus mrigala</name>
    <name type="common">Mrigala</name>
    <dbReference type="NCBI Taxonomy" id="683832"/>
    <lineage>
        <taxon>Eukaryota</taxon>
        <taxon>Metazoa</taxon>
        <taxon>Chordata</taxon>
        <taxon>Craniata</taxon>
        <taxon>Vertebrata</taxon>
        <taxon>Euteleostomi</taxon>
        <taxon>Actinopterygii</taxon>
        <taxon>Neopterygii</taxon>
        <taxon>Teleostei</taxon>
        <taxon>Ostariophysi</taxon>
        <taxon>Cypriniformes</taxon>
        <taxon>Cyprinidae</taxon>
        <taxon>Labeoninae</taxon>
        <taxon>Labeonini</taxon>
        <taxon>Cirrhinus</taxon>
    </lineage>
</organism>
<gene>
    <name evidence="3" type="ORF">M9458_015966</name>
</gene>
<evidence type="ECO:0000256" key="2">
    <source>
        <dbReference type="ARBA" id="ARBA00022840"/>
    </source>
</evidence>
<name>A0ABD0QRQ1_CIRMR</name>
<dbReference type="InterPro" id="IPR027417">
    <property type="entry name" value="P-loop_NTPase"/>
</dbReference>
<feature type="non-terminal residue" evidence="3">
    <location>
        <position position="1"/>
    </location>
</feature>
<keyword evidence="4" id="KW-1185">Reference proteome</keyword>
<evidence type="ECO:0000313" key="3">
    <source>
        <dbReference type="EMBL" id="KAL0188867.1"/>
    </source>
</evidence>
<dbReference type="GO" id="GO:0005524">
    <property type="term" value="F:ATP binding"/>
    <property type="evidence" value="ECO:0007669"/>
    <property type="project" value="UniProtKB-KW"/>
</dbReference>
<proteinExistence type="predicted"/>
<dbReference type="Proteomes" id="UP001529510">
    <property type="component" value="Unassembled WGS sequence"/>
</dbReference>
<comment type="caution">
    <text evidence="3">The sequence shown here is derived from an EMBL/GenBank/DDBJ whole genome shotgun (WGS) entry which is preliminary data.</text>
</comment>
<keyword evidence="2" id="KW-0067">ATP-binding</keyword>
<dbReference type="InterPro" id="IPR050173">
    <property type="entry name" value="ABC_transporter_C-like"/>
</dbReference>
<dbReference type="AlphaFoldDB" id="A0ABD0QRQ1"/>
<dbReference type="PANTHER" id="PTHR24223:SF10">
    <property type="entry name" value="ATP-BINDING CASSETTE SUB-FAMILY C MEMBER 12"/>
    <property type="match status" value="1"/>
</dbReference>
<dbReference type="PANTHER" id="PTHR24223">
    <property type="entry name" value="ATP-BINDING CASSETTE SUB-FAMILY C"/>
    <property type="match status" value="1"/>
</dbReference>
<sequence>NCVSEGPRSVKDANVSAGWPQDGAITFTNYSMRYRDNTPIVLNSLHINIKPAEKVGIVGRTGS</sequence>
<accession>A0ABD0QRQ1</accession>
<evidence type="ECO:0000256" key="1">
    <source>
        <dbReference type="ARBA" id="ARBA00022741"/>
    </source>
</evidence>
<feature type="non-terminal residue" evidence="3">
    <location>
        <position position="63"/>
    </location>
</feature>
<dbReference type="SUPFAM" id="SSF52540">
    <property type="entry name" value="P-loop containing nucleoside triphosphate hydrolases"/>
    <property type="match status" value="1"/>
</dbReference>
<dbReference type="EMBL" id="JAMKFB020000007">
    <property type="protein sequence ID" value="KAL0188867.1"/>
    <property type="molecule type" value="Genomic_DNA"/>
</dbReference>
<dbReference type="Gene3D" id="3.40.50.300">
    <property type="entry name" value="P-loop containing nucleotide triphosphate hydrolases"/>
    <property type="match status" value="1"/>
</dbReference>
<reference evidence="3 4" key="1">
    <citation type="submission" date="2024-05" db="EMBL/GenBank/DDBJ databases">
        <title>Genome sequencing and assembly of Indian major carp, Cirrhinus mrigala (Hamilton, 1822).</title>
        <authorList>
            <person name="Mohindra V."/>
            <person name="Chowdhury L.M."/>
            <person name="Lal K."/>
            <person name="Jena J.K."/>
        </authorList>
    </citation>
    <scope>NUCLEOTIDE SEQUENCE [LARGE SCALE GENOMIC DNA]</scope>
    <source>
        <strain evidence="3">CM1030</strain>
        <tissue evidence="3">Blood</tissue>
    </source>
</reference>